<feature type="domain" description="Myb-like" evidence="7">
    <location>
        <begin position="445"/>
        <end position="501"/>
    </location>
</feature>
<feature type="domain" description="ZZ-type" evidence="8">
    <location>
        <begin position="672"/>
        <end position="732"/>
    </location>
</feature>
<accession>A0A9W7XEU8</accession>
<feature type="region of interest" description="Disordered" evidence="6">
    <location>
        <begin position="390"/>
        <end position="453"/>
    </location>
</feature>
<evidence type="ECO:0000256" key="5">
    <source>
        <dbReference type="SAM" id="Coils"/>
    </source>
</evidence>
<evidence type="ECO:0000259" key="8">
    <source>
        <dbReference type="PROSITE" id="PS50135"/>
    </source>
</evidence>
<feature type="compositionally biased region" description="Basic residues" evidence="6">
    <location>
        <begin position="410"/>
        <end position="419"/>
    </location>
</feature>
<name>A0A9W7XEU8_9FUNG</name>
<dbReference type="AlphaFoldDB" id="A0A9W7XEU8"/>
<feature type="region of interest" description="Disordered" evidence="6">
    <location>
        <begin position="324"/>
        <end position="348"/>
    </location>
</feature>
<feature type="region of interest" description="Disordered" evidence="6">
    <location>
        <begin position="90"/>
        <end position="126"/>
    </location>
</feature>
<feature type="region of interest" description="Disordered" evidence="6">
    <location>
        <begin position="514"/>
        <end position="592"/>
    </location>
</feature>
<keyword evidence="2 4" id="KW-0863">Zinc-finger</keyword>
<organism evidence="10 11">
    <name type="scientific">Coemansia asiatica</name>
    <dbReference type="NCBI Taxonomy" id="1052880"/>
    <lineage>
        <taxon>Eukaryota</taxon>
        <taxon>Fungi</taxon>
        <taxon>Fungi incertae sedis</taxon>
        <taxon>Zoopagomycota</taxon>
        <taxon>Kickxellomycotina</taxon>
        <taxon>Kickxellomycetes</taxon>
        <taxon>Kickxellales</taxon>
        <taxon>Kickxellaceae</taxon>
        <taxon>Coemansia</taxon>
    </lineage>
</organism>
<evidence type="ECO:0000256" key="6">
    <source>
        <dbReference type="SAM" id="MobiDB-lite"/>
    </source>
</evidence>
<dbReference type="EMBL" id="JANBOH010000310">
    <property type="protein sequence ID" value="KAJ1642983.1"/>
    <property type="molecule type" value="Genomic_DNA"/>
</dbReference>
<proteinExistence type="predicted"/>
<keyword evidence="11" id="KW-1185">Reference proteome</keyword>
<keyword evidence="5" id="KW-0175">Coiled coil</keyword>
<dbReference type="Gene3D" id="3.30.60.90">
    <property type="match status" value="1"/>
</dbReference>
<dbReference type="InterPro" id="IPR037830">
    <property type="entry name" value="ZZZ3"/>
</dbReference>
<feature type="compositionally biased region" description="Polar residues" evidence="6">
    <location>
        <begin position="106"/>
        <end position="118"/>
    </location>
</feature>
<feature type="compositionally biased region" description="Polar residues" evidence="6">
    <location>
        <begin position="324"/>
        <end position="334"/>
    </location>
</feature>
<dbReference type="SUPFAM" id="SSF46689">
    <property type="entry name" value="Homeodomain-like"/>
    <property type="match status" value="1"/>
</dbReference>
<dbReference type="SMART" id="SM00717">
    <property type="entry name" value="SANT"/>
    <property type="match status" value="1"/>
</dbReference>
<keyword evidence="1" id="KW-0479">Metal-binding</keyword>
<dbReference type="CDD" id="cd00167">
    <property type="entry name" value="SANT"/>
    <property type="match status" value="1"/>
</dbReference>
<dbReference type="PANTHER" id="PTHR22705">
    <property type="entry name" value="ZINC FINGER, ZZ DOMAIN CONTAINING 3"/>
    <property type="match status" value="1"/>
</dbReference>
<dbReference type="Pfam" id="PF00249">
    <property type="entry name" value="Myb_DNA-binding"/>
    <property type="match status" value="1"/>
</dbReference>
<dbReference type="PANTHER" id="PTHR22705:SF0">
    <property type="entry name" value="ZZ-TYPE ZINC FINGER-CONTAINING PROTEIN 3"/>
    <property type="match status" value="1"/>
</dbReference>
<sequence>MIVYRAIEALKSQLERAKNDMDILSRLRDRVLAEPQEYVKSLVSGKEPAAPCQQEVVDIPLINMEPYVLFAHPAVSESYIRSLRGRSASSRGDISAATHSGALSKPSVTGAMTNTSGANGLRSLGVDKSAGVSGKAGKYALRHNHSVSPSAALPGPLTGNTAVATPEQSPPRPQSSAGHLSNINNGISTPSTAIAAIAAISAIPVTASSRILASSADSHAEQSSSVPPIGRSNTEPVHRHAAAQSVPGTPSSRGRSQKTLTPQILEDFRRQISEERSITSGKGDIGLHKETGNGQDNLDGEHDEDNDDDDDDEYYNRLVESAVSEYSGQLSEQRSTNDNDGSERTVAQRGAGKSLLLSGINHASEYLQPQYVRSAYMVDHYESDLDDFMESDQERRLQKIKSQNLQCSAGKRKRGRPKKGAAPQPPYVRQRVPRKSANADPSKPKPASYNMPWTDEEQERLEQLLIEYPEEEVANSRWRKISEALGTRSMRQVASRVQKYFIKLAKAGLPVPGRVPNTEHWTSAAKTRSITPSRSGKTGGSGSGSGSGSGKKMDGRGKKRKYVDFTSSSGESSGSEDIEIDLGGETSEGEGQAFGAAVPYDHKGKQADRSAGTALDSANDLYGFANDDDFLKAVVGEGGSGSMVDSQRFFNPASTSKANQQSLALRSAKAVHLGYRCDSCLAEPIVGIRWHCMECRGAHAVDLCDECREEGNFETGWHNTAHTFHAVREAEMEPYYANEVASCALQEYSYLA</sequence>
<protein>
    <recommendedName>
        <fullName evidence="12">ZZ-type zinc finger-containing protein 3</fullName>
    </recommendedName>
</protein>
<feature type="compositionally biased region" description="Polar residues" evidence="6">
    <location>
        <begin position="246"/>
        <end position="262"/>
    </location>
</feature>
<evidence type="ECO:0000256" key="3">
    <source>
        <dbReference type="ARBA" id="ARBA00022833"/>
    </source>
</evidence>
<feature type="compositionally biased region" description="Low complexity" evidence="6">
    <location>
        <begin position="216"/>
        <end position="225"/>
    </location>
</feature>
<dbReference type="Proteomes" id="UP001145021">
    <property type="component" value="Unassembled WGS sequence"/>
</dbReference>
<keyword evidence="3" id="KW-0862">Zinc</keyword>
<dbReference type="PROSITE" id="PS51294">
    <property type="entry name" value="HTH_MYB"/>
    <property type="match status" value="1"/>
</dbReference>
<feature type="compositionally biased region" description="Gly residues" evidence="6">
    <location>
        <begin position="537"/>
        <end position="549"/>
    </location>
</feature>
<dbReference type="InterPro" id="IPR043145">
    <property type="entry name" value="Znf_ZZ_sf"/>
</dbReference>
<evidence type="ECO:0008006" key="12">
    <source>
        <dbReference type="Google" id="ProtNLM"/>
    </source>
</evidence>
<evidence type="ECO:0000313" key="10">
    <source>
        <dbReference type="EMBL" id="KAJ1642983.1"/>
    </source>
</evidence>
<evidence type="ECO:0000256" key="4">
    <source>
        <dbReference type="PROSITE-ProRule" id="PRU00228"/>
    </source>
</evidence>
<dbReference type="Pfam" id="PF00569">
    <property type="entry name" value="ZZ"/>
    <property type="match status" value="1"/>
</dbReference>
<comment type="caution">
    <text evidence="10">The sequence shown here is derived from an EMBL/GenBank/DDBJ whole genome shotgun (WGS) entry which is preliminary data.</text>
</comment>
<dbReference type="PROSITE" id="PS50135">
    <property type="entry name" value="ZF_ZZ_2"/>
    <property type="match status" value="1"/>
</dbReference>
<feature type="coiled-coil region" evidence="5">
    <location>
        <begin position="7"/>
        <end position="34"/>
    </location>
</feature>
<gene>
    <name evidence="10" type="ORF">LPJ64_005196</name>
</gene>
<dbReference type="InterPro" id="IPR001005">
    <property type="entry name" value="SANT/Myb"/>
</dbReference>
<feature type="compositionally biased region" description="Basic and acidic residues" evidence="6">
    <location>
        <begin position="266"/>
        <end position="277"/>
    </location>
</feature>
<dbReference type="SMART" id="SM00291">
    <property type="entry name" value="ZnF_ZZ"/>
    <property type="match status" value="1"/>
</dbReference>
<dbReference type="PROSITE" id="PS50090">
    <property type="entry name" value="MYB_LIKE"/>
    <property type="match status" value="1"/>
</dbReference>
<dbReference type="SUPFAM" id="SSF57850">
    <property type="entry name" value="RING/U-box"/>
    <property type="match status" value="1"/>
</dbReference>
<reference evidence="10" key="1">
    <citation type="submission" date="2022-07" db="EMBL/GenBank/DDBJ databases">
        <title>Phylogenomic reconstructions and comparative analyses of Kickxellomycotina fungi.</title>
        <authorList>
            <person name="Reynolds N.K."/>
            <person name="Stajich J.E."/>
            <person name="Barry K."/>
            <person name="Grigoriev I.V."/>
            <person name="Crous P."/>
            <person name="Smith M.E."/>
        </authorList>
    </citation>
    <scope>NUCLEOTIDE SEQUENCE</scope>
    <source>
        <strain evidence="10">NBRC 105413</strain>
    </source>
</reference>
<evidence type="ECO:0000259" key="9">
    <source>
        <dbReference type="PROSITE" id="PS51294"/>
    </source>
</evidence>
<evidence type="ECO:0000313" key="11">
    <source>
        <dbReference type="Proteomes" id="UP001145021"/>
    </source>
</evidence>
<evidence type="ECO:0000256" key="1">
    <source>
        <dbReference type="ARBA" id="ARBA00022723"/>
    </source>
</evidence>
<evidence type="ECO:0000256" key="2">
    <source>
        <dbReference type="ARBA" id="ARBA00022771"/>
    </source>
</evidence>
<feature type="compositionally biased region" description="Polar residues" evidence="6">
    <location>
        <begin position="158"/>
        <end position="167"/>
    </location>
</feature>
<feature type="domain" description="HTH myb-type" evidence="9">
    <location>
        <begin position="452"/>
        <end position="505"/>
    </location>
</feature>
<feature type="compositionally biased region" description="Polar residues" evidence="6">
    <location>
        <begin position="519"/>
        <end position="532"/>
    </location>
</feature>
<feature type="region of interest" description="Disordered" evidence="6">
    <location>
        <begin position="146"/>
        <end position="184"/>
    </location>
</feature>
<evidence type="ECO:0000259" key="7">
    <source>
        <dbReference type="PROSITE" id="PS50090"/>
    </source>
</evidence>
<dbReference type="InterPro" id="IPR000433">
    <property type="entry name" value="Znf_ZZ"/>
</dbReference>
<feature type="compositionally biased region" description="Acidic residues" evidence="6">
    <location>
        <begin position="301"/>
        <end position="312"/>
    </location>
</feature>
<dbReference type="InterPro" id="IPR017930">
    <property type="entry name" value="Myb_dom"/>
</dbReference>
<dbReference type="InterPro" id="IPR009057">
    <property type="entry name" value="Homeodomain-like_sf"/>
</dbReference>
<feature type="compositionally biased region" description="Polar residues" evidence="6">
    <location>
        <begin position="174"/>
        <end position="184"/>
    </location>
</feature>
<dbReference type="GO" id="GO:0008270">
    <property type="term" value="F:zinc ion binding"/>
    <property type="evidence" value="ECO:0007669"/>
    <property type="project" value="UniProtKB-KW"/>
</dbReference>
<dbReference type="Gene3D" id="1.10.10.60">
    <property type="entry name" value="Homeodomain-like"/>
    <property type="match status" value="1"/>
</dbReference>
<feature type="region of interest" description="Disordered" evidence="6">
    <location>
        <begin position="216"/>
        <end position="312"/>
    </location>
</feature>